<evidence type="ECO:0000313" key="10">
    <source>
        <dbReference type="Proteomes" id="UP000830583"/>
    </source>
</evidence>
<proteinExistence type="inferred from homology"/>
<organism evidence="9 10">
    <name type="scientific">Flavobacterium azooxidireducens</name>
    <dbReference type="NCBI Taxonomy" id="1871076"/>
    <lineage>
        <taxon>Bacteria</taxon>
        <taxon>Pseudomonadati</taxon>
        <taxon>Bacteroidota</taxon>
        <taxon>Flavobacteriia</taxon>
        <taxon>Flavobacteriales</taxon>
        <taxon>Flavobacteriaceae</taxon>
        <taxon>Flavobacterium</taxon>
    </lineage>
</organism>
<evidence type="ECO:0000256" key="7">
    <source>
        <dbReference type="ARBA" id="ARBA00048798"/>
    </source>
</evidence>
<evidence type="ECO:0000256" key="5">
    <source>
        <dbReference type="ARBA" id="ARBA00013053"/>
    </source>
</evidence>
<dbReference type="Gene3D" id="3.20.10.10">
    <property type="entry name" value="D-amino Acid Aminotransferase, subunit A, domain 2"/>
    <property type="match status" value="1"/>
</dbReference>
<comment type="pathway">
    <text evidence="2">Amino-acid biosynthesis; L-valine biosynthesis; L-valine from pyruvate: step 4/4.</text>
</comment>
<dbReference type="InterPro" id="IPR036038">
    <property type="entry name" value="Aminotransferase-like"/>
</dbReference>
<dbReference type="Proteomes" id="UP000830583">
    <property type="component" value="Chromosome"/>
</dbReference>
<name>A0ABY4KEL7_9FLAO</name>
<dbReference type="EMBL" id="CP096205">
    <property type="protein sequence ID" value="UPQ79227.1"/>
    <property type="molecule type" value="Genomic_DNA"/>
</dbReference>
<evidence type="ECO:0000256" key="1">
    <source>
        <dbReference type="ARBA" id="ARBA00004824"/>
    </source>
</evidence>
<dbReference type="InterPro" id="IPR050571">
    <property type="entry name" value="Class-IV_PLP-Dep_Aminotrnsfr"/>
</dbReference>
<evidence type="ECO:0000256" key="2">
    <source>
        <dbReference type="ARBA" id="ARBA00004931"/>
    </source>
</evidence>
<dbReference type="SUPFAM" id="SSF56752">
    <property type="entry name" value="D-aminoacid aminotransferase-like PLP-dependent enzymes"/>
    <property type="match status" value="1"/>
</dbReference>
<evidence type="ECO:0000256" key="8">
    <source>
        <dbReference type="ARBA" id="ARBA00049229"/>
    </source>
</evidence>
<protein>
    <recommendedName>
        <fullName evidence="5">branched-chain-amino-acid transaminase</fullName>
        <ecNumber evidence="5">2.6.1.42</ecNumber>
    </recommendedName>
</protein>
<dbReference type="InterPro" id="IPR043131">
    <property type="entry name" value="BCAT-like_N"/>
</dbReference>
<dbReference type="Pfam" id="PF01063">
    <property type="entry name" value="Aminotran_4"/>
    <property type="match status" value="1"/>
</dbReference>
<comment type="similarity">
    <text evidence="4">Belongs to the class-IV pyridoxal-phosphate-dependent aminotransferase family.</text>
</comment>
<evidence type="ECO:0000256" key="6">
    <source>
        <dbReference type="ARBA" id="ARBA00048212"/>
    </source>
</evidence>
<dbReference type="InterPro" id="IPR043132">
    <property type="entry name" value="BCAT-like_C"/>
</dbReference>
<comment type="catalytic activity">
    <reaction evidence="8">
        <text>L-leucine + 2-oxoglutarate = 4-methyl-2-oxopentanoate + L-glutamate</text>
        <dbReference type="Rhea" id="RHEA:18321"/>
        <dbReference type="ChEBI" id="CHEBI:16810"/>
        <dbReference type="ChEBI" id="CHEBI:17865"/>
        <dbReference type="ChEBI" id="CHEBI:29985"/>
        <dbReference type="ChEBI" id="CHEBI:57427"/>
        <dbReference type="EC" id="2.6.1.42"/>
    </reaction>
</comment>
<keyword evidence="10" id="KW-1185">Reference proteome</keyword>
<evidence type="ECO:0000256" key="3">
    <source>
        <dbReference type="ARBA" id="ARBA00005072"/>
    </source>
</evidence>
<keyword evidence="9" id="KW-0032">Aminotransferase</keyword>
<comment type="catalytic activity">
    <reaction evidence="6">
        <text>L-valine + 2-oxoglutarate = 3-methyl-2-oxobutanoate + L-glutamate</text>
        <dbReference type="Rhea" id="RHEA:24813"/>
        <dbReference type="ChEBI" id="CHEBI:11851"/>
        <dbReference type="ChEBI" id="CHEBI:16810"/>
        <dbReference type="ChEBI" id="CHEBI:29985"/>
        <dbReference type="ChEBI" id="CHEBI:57762"/>
        <dbReference type="EC" id="2.6.1.42"/>
    </reaction>
</comment>
<gene>
    <name evidence="9" type="ORF">M0M57_16620</name>
</gene>
<keyword evidence="9" id="KW-0808">Transferase</keyword>
<comment type="pathway">
    <text evidence="3">Amino-acid biosynthesis; L-leucine biosynthesis; L-leucine from 3-methyl-2-oxobutanoate: step 4/4.</text>
</comment>
<dbReference type="GO" id="GO:0008483">
    <property type="term" value="F:transaminase activity"/>
    <property type="evidence" value="ECO:0007669"/>
    <property type="project" value="UniProtKB-KW"/>
</dbReference>
<dbReference type="Gene3D" id="3.30.470.10">
    <property type="match status" value="1"/>
</dbReference>
<reference evidence="9" key="1">
    <citation type="submission" date="2022-04" db="EMBL/GenBank/DDBJ databases">
        <title>Consumption of N2O by Flavobacterium azooxidireducens sp. nov. isolated from Decomposing Leaf Litter of Phragmites australis (Cav.).</title>
        <authorList>
            <person name="Behrendt U."/>
            <person name="Spanner T."/>
            <person name="Augustin J."/>
            <person name="Horn M.A."/>
            <person name="Kolb S."/>
            <person name="Ulrich A."/>
        </authorList>
    </citation>
    <scope>NUCLEOTIDE SEQUENCE</scope>
    <source>
        <strain evidence="9">IGB 4-14</strain>
    </source>
</reference>
<dbReference type="PANTHER" id="PTHR42743:SF11">
    <property type="entry name" value="AMINODEOXYCHORISMATE LYASE"/>
    <property type="match status" value="1"/>
</dbReference>
<dbReference type="RefSeq" id="WP_248434219.1">
    <property type="nucleotide sequence ID" value="NZ_CP096205.1"/>
</dbReference>
<evidence type="ECO:0000256" key="4">
    <source>
        <dbReference type="ARBA" id="ARBA00009320"/>
    </source>
</evidence>
<dbReference type="CDD" id="cd00449">
    <property type="entry name" value="PLPDE_IV"/>
    <property type="match status" value="1"/>
</dbReference>
<accession>A0ABY4KEL7</accession>
<sequence length="278" mass="31873">MVNLNGNLVEQESVLSQNRAFLYGDAVFETLKVVNGKVLFMEDHYFRLMASMRIIRMQIPMNFTLENLEQLILELASKNSCSDSCRVRFTVFRNNGGFYLPTDRNVSFLITSSRLDNKAYTLKEESYEVELYKDFYITKQLLSTIKSTNRLINTVGSIFADENGYQNCLLLNEEKNVVEALNGNFFMIAGNRLITPPLSEGCLNGIMRKQVLALAKKVEGLEVSEEQISPFDLQKADELFITNMIQGIQPITKYRKKEFAINWSKILLEKVNQLAEIN</sequence>
<evidence type="ECO:0000313" key="9">
    <source>
        <dbReference type="EMBL" id="UPQ79227.1"/>
    </source>
</evidence>
<comment type="catalytic activity">
    <reaction evidence="7">
        <text>L-isoleucine + 2-oxoglutarate = (S)-3-methyl-2-oxopentanoate + L-glutamate</text>
        <dbReference type="Rhea" id="RHEA:24801"/>
        <dbReference type="ChEBI" id="CHEBI:16810"/>
        <dbReference type="ChEBI" id="CHEBI:29985"/>
        <dbReference type="ChEBI" id="CHEBI:35146"/>
        <dbReference type="ChEBI" id="CHEBI:58045"/>
        <dbReference type="EC" id="2.6.1.42"/>
    </reaction>
</comment>
<comment type="pathway">
    <text evidence="1">Amino-acid biosynthesis; L-isoleucine biosynthesis; L-isoleucine from 2-oxobutanoate: step 4/4.</text>
</comment>
<dbReference type="InterPro" id="IPR001544">
    <property type="entry name" value="Aminotrans_IV"/>
</dbReference>
<dbReference type="PANTHER" id="PTHR42743">
    <property type="entry name" value="AMINO-ACID AMINOTRANSFERASE"/>
    <property type="match status" value="1"/>
</dbReference>
<dbReference type="EC" id="2.6.1.42" evidence="5"/>